<reference evidence="3" key="1">
    <citation type="journal article" date="2014" name="Int. J. Syst. Evol. Microbiol.">
        <title>Complete genome sequence of Corynebacterium casei LMG S-19264T (=DSM 44701T), isolated from a smear-ripened cheese.</title>
        <authorList>
            <consortium name="US DOE Joint Genome Institute (JGI-PGF)"/>
            <person name="Walter F."/>
            <person name="Albersmeier A."/>
            <person name="Kalinowski J."/>
            <person name="Ruckert C."/>
        </authorList>
    </citation>
    <scope>NUCLEOTIDE SEQUENCE</scope>
    <source>
        <strain evidence="3">KCTC 42651</strain>
    </source>
</reference>
<dbReference type="PANTHER" id="PTHR43767:SF1">
    <property type="entry name" value="NONRIBOSOMAL PEPTIDE SYNTHASE PES1 (EUROFUNG)-RELATED"/>
    <property type="match status" value="1"/>
</dbReference>
<dbReference type="InterPro" id="IPR050237">
    <property type="entry name" value="ATP-dep_AMP-bd_enzyme"/>
</dbReference>
<dbReference type="Proteomes" id="UP000630353">
    <property type="component" value="Unassembled WGS sequence"/>
</dbReference>
<dbReference type="InterPro" id="IPR042099">
    <property type="entry name" value="ANL_N_sf"/>
</dbReference>
<sequence length="556" mass="60775">MFDRHFGVWPKGLPHSLTPPATTLSENLTVAARRFPDKVAIHYYGTRISWTELDRATDRLAGWLSAVAGVGKGDRVILFMQNSPQFVIGYYAILRANAVVVPVNTMSKIEELRHIVADTDAAAAVVGQEMLDVVAPLVGETPLKHVVVGCYGDYVREATDLELPEAVAAPRRPVDGPGMVAWEAVMASDHPVPPLTVGLDDWCVLPFSSGTTGRPKGCLHTHRTVGFTMYGNLVWSPSGPESVSLVSLPLFHVTGMQNSMNMLVYQGATMVMMTRWNRRTAAALIARHQVSHWRCITTMCVDLLSDPEAGSFDLSSLVAVSGGGAQMPAAVADRLHALTGIEYLEGYGLTETIAPTHINPVGRSKRQCGGIPFFDTDARVVDPETLAELGPEAVGEIVVSGPQVFLGYWNRPDDTAAVFFERDGKRFFRTGDLGYYDDEGYFFLVDRLKRMINASGFKVWPAEVEAMMYEHPGIQEVCVIATPDPRRGETVKAVVVPRNGASPTAEDIQSWCRERMAAYKVPAVIEFSGSLPKSPTGKVQWRVLQDQENQARAATS</sequence>
<dbReference type="PROSITE" id="PS00455">
    <property type="entry name" value="AMP_BINDING"/>
    <property type="match status" value="1"/>
</dbReference>
<proteinExistence type="predicted"/>
<dbReference type="EMBL" id="BMZS01000005">
    <property type="protein sequence ID" value="GHD51943.1"/>
    <property type="molecule type" value="Genomic_DNA"/>
</dbReference>
<feature type="domain" description="AMP-dependent synthetase/ligase" evidence="1">
    <location>
        <begin position="30"/>
        <end position="409"/>
    </location>
</feature>
<evidence type="ECO:0000313" key="3">
    <source>
        <dbReference type="EMBL" id="GHD51943.1"/>
    </source>
</evidence>
<dbReference type="RefSeq" id="WP_189990369.1">
    <property type="nucleotide sequence ID" value="NZ_BMZS01000005.1"/>
</dbReference>
<dbReference type="Pfam" id="PF00501">
    <property type="entry name" value="AMP-binding"/>
    <property type="match status" value="1"/>
</dbReference>
<evidence type="ECO:0000313" key="4">
    <source>
        <dbReference type="Proteomes" id="UP000630353"/>
    </source>
</evidence>
<keyword evidence="4" id="KW-1185">Reference proteome</keyword>
<protein>
    <submittedName>
        <fullName evidence="3">Long-chain-fatty-acid--CoA ligase</fullName>
    </submittedName>
</protein>
<dbReference type="NCBIfam" id="NF006181">
    <property type="entry name" value="PRK08314.1"/>
    <property type="match status" value="1"/>
</dbReference>
<feature type="domain" description="AMP-binding enzyme C-terminal" evidence="2">
    <location>
        <begin position="463"/>
        <end position="538"/>
    </location>
</feature>
<dbReference type="AlphaFoldDB" id="A0A918XTF4"/>
<dbReference type="InterPro" id="IPR025110">
    <property type="entry name" value="AMP-bd_C"/>
</dbReference>
<keyword evidence="3" id="KW-0436">Ligase</keyword>
<evidence type="ECO:0000259" key="2">
    <source>
        <dbReference type="Pfam" id="PF13193"/>
    </source>
</evidence>
<comment type="caution">
    <text evidence="3">The sequence shown here is derived from an EMBL/GenBank/DDBJ whole genome shotgun (WGS) entry which is preliminary data.</text>
</comment>
<dbReference type="Gene3D" id="3.30.300.30">
    <property type="match status" value="1"/>
</dbReference>
<dbReference type="PANTHER" id="PTHR43767">
    <property type="entry name" value="LONG-CHAIN-FATTY-ACID--COA LIGASE"/>
    <property type="match status" value="1"/>
</dbReference>
<dbReference type="Gene3D" id="3.40.50.12780">
    <property type="entry name" value="N-terminal domain of ligase-like"/>
    <property type="match status" value="1"/>
</dbReference>
<dbReference type="Pfam" id="PF13193">
    <property type="entry name" value="AMP-binding_C"/>
    <property type="match status" value="1"/>
</dbReference>
<dbReference type="InterPro" id="IPR020845">
    <property type="entry name" value="AMP-binding_CS"/>
</dbReference>
<organism evidence="3 4">
    <name type="scientific">Thalassobaculum fulvum</name>
    <dbReference type="NCBI Taxonomy" id="1633335"/>
    <lineage>
        <taxon>Bacteria</taxon>
        <taxon>Pseudomonadati</taxon>
        <taxon>Pseudomonadota</taxon>
        <taxon>Alphaproteobacteria</taxon>
        <taxon>Rhodospirillales</taxon>
        <taxon>Thalassobaculaceae</taxon>
        <taxon>Thalassobaculum</taxon>
    </lineage>
</organism>
<dbReference type="GO" id="GO:0016878">
    <property type="term" value="F:acid-thiol ligase activity"/>
    <property type="evidence" value="ECO:0007669"/>
    <property type="project" value="UniProtKB-ARBA"/>
</dbReference>
<dbReference type="InterPro" id="IPR000873">
    <property type="entry name" value="AMP-dep_synth/lig_dom"/>
</dbReference>
<gene>
    <name evidence="3" type="ORF">GCM10017083_26940</name>
</gene>
<accession>A0A918XTF4</accession>
<name>A0A918XTF4_9PROT</name>
<reference evidence="3" key="2">
    <citation type="submission" date="2020-09" db="EMBL/GenBank/DDBJ databases">
        <authorList>
            <person name="Sun Q."/>
            <person name="Kim S."/>
        </authorList>
    </citation>
    <scope>NUCLEOTIDE SEQUENCE</scope>
    <source>
        <strain evidence="3">KCTC 42651</strain>
    </source>
</reference>
<dbReference type="InterPro" id="IPR045851">
    <property type="entry name" value="AMP-bd_C_sf"/>
</dbReference>
<dbReference type="SUPFAM" id="SSF56801">
    <property type="entry name" value="Acetyl-CoA synthetase-like"/>
    <property type="match status" value="1"/>
</dbReference>
<evidence type="ECO:0000259" key="1">
    <source>
        <dbReference type="Pfam" id="PF00501"/>
    </source>
</evidence>